<dbReference type="Proteomes" id="UP000249616">
    <property type="component" value="Chromosome"/>
</dbReference>
<evidence type="ECO:0000313" key="5">
    <source>
        <dbReference type="EMBL" id="AWW35559.1"/>
    </source>
</evidence>
<feature type="domain" description="Leucine-binding protein" evidence="4">
    <location>
        <begin position="37"/>
        <end position="333"/>
    </location>
</feature>
<evidence type="ECO:0000256" key="1">
    <source>
        <dbReference type="ARBA" id="ARBA00010062"/>
    </source>
</evidence>
<proteinExistence type="inferred from homology"/>
<feature type="chain" id="PRO_5039537447" description="Leucine-binding protein domain-containing protein" evidence="3">
    <location>
        <begin position="29"/>
        <end position="385"/>
    </location>
</feature>
<sequence length="385" mass="40285">MSVPRKLRTTVAFTALAALLAACGSASSSGGGGDETLSIGHIAQLTGAQGPNGTHYDAGIEAAVREVNESGVLPDGWKTNVVKQDDGTDVAKSAQILSEMVGRDRVDAVLSSGWTPISVALWPLVNDYEVPLITASSLGGEAFKEDYFFSLADLDLPRAAGEYLVSRDVRRVGLVIDGDNPGFELVSGPIEEVLKEGGLPGFATKQAVATSDTDFSAVISNLADADVDAVVLAVGTDAVGNFLLQTEDVAALKDVTYVTHHAISATAATVAKEKAAGLTFPQAWIVTNEPGALAFEKESGKQTNSYFAYGHDAVWLLAVAASLVIEEGDEVNGSLLREKISEASRSKTFAEYAYLDGLSVDPEGRSSVNEVLGTFDTEGRIVPVD</sequence>
<dbReference type="CDD" id="cd06268">
    <property type="entry name" value="PBP1_ABC_transporter_LIVBP-like"/>
    <property type="match status" value="1"/>
</dbReference>
<comment type="similarity">
    <text evidence="1">Belongs to the leucine-binding protein family.</text>
</comment>
<protein>
    <recommendedName>
        <fullName evidence="4">Leucine-binding protein domain-containing protein</fullName>
    </recommendedName>
</protein>
<dbReference type="EMBL" id="CP030073">
    <property type="protein sequence ID" value="AWW35559.1"/>
    <property type="molecule type" value="Genomic_DNA"/>
</dbReference>
<keyword evidence="6" id="KW-1185">Reference proteome</keyword>
<reference evidence="5 6" key="1">
    <citation type="journal article" date="2019" name="Int. J. Syst. Evol. Microbiol.">
        <title>Streptomyces cadmiisoli sp. nov., a novel actinomycete isolated from cadmium-contaminated soil.</title>
        <authorList>
            <person name="Li K."/>
            <person name="Tang X."/>
            <person name="Zhao J."/>
            <person name="Guo Y."/>
            <person name="Tang Y."/>
            <person name="Gao J."/>
        </authorList>
    </citation>
    <scope>NUCLEOTIDE SEQUENCE [LARGE SCALE GENOMIC DNA]</scope>
    <source>
        <strain evidence="5 6">ZFG47</strain>
    </source>
</reference>
<dbReference type="KEGG" id="scad:DN051_01840"/>
<organism evidence="5 6">
    <name type="scientific">Streptomyces cadmiisoli</name>
    <dbReference type="NCBI Taxonomy" id="2184053"/>
    <lineage>
        <taxon>Bacteria</taxon>
        <taxon>Bacillati</taxon>
        <taxon>Actinomycetota</taxon>
        <taxon>Actinomycetes</taxon>
        <taxon>Kitasatosporales</taxon>
        <taxon>Streptomycetaceae</taxon>
        <taxon>Streptomyces</taxon>
        <taxon>Streptomyces aurantiacus group</taxon>
    </lineage>
</organism>
<dbReference type="InterPro" id="IPR028082">
    <property type="entry name" value="Peripla_BP_I"/>
</dbReference>
<dbReference type="RefSeq" id="WP_112437730.1">
    <property type="nucleotide sequence ID" value="NZ_CBDRHE010000009.1"/>
</dbReference>
<keyword evidence="2 3" id="KW-0732">Signal</keyword>
<name>A0A2Z4ISB8_9ACTN</name>
<dbReference type="PROSITE" id="PS51257">
    <property type="entry name" value="PROKAR_LIPOPROTEIN"/>
    <property type="match status" value="1"/>
</dbReference>
<evidence type="ECO:0000259" key="4">
    <source>
        <dbReference type="Pfam" id="PF13458"/>
    </source>
</evidence>
<gene>
    <name evidence="5" type="ORF">DN051_01840</name>
</gene>
<dbReference type="Gene3D" id="3.40.50.2300">
    <property type="match status" value="2"/>
</dbReference>
<feature type="signal peptide" evidence="3">
    <location>
        <begin position="1"/>
        <end position="28"/>
    </location>
</feature>
<evidence type="ECO:0000313" key="6">
    <source>
        <dbReference type="Proteomes" id="UP000249616"/>
    </source>
</evidence>
<evidence type="ECO:0000256" key="3">
    <source>
        <dbReference type="SAM" id="SignalP"/>
    </source>
</evidence>
<dbReference type="Pfam" id="PF13458">
    <property type="entry name" value="Peripla_BP_6"/>
    <property type="match status" value="1"/>
</dbReference>
<dbReference type="PANTHER" id="PTHR30483:SF6">
    <property type="entry name" value="PERIPLASMIC BINDING PROTEIN OF ABC TRANSPORTER FOR NATURAL AMINO ACIDS"/>
    <property type="match status" value="1"/>
</dbReference>
<dbReference type="InterPro" id="IPR051010">
    <property type="entry name" value="BCAA_transport"/>
</dbReference>
<dbReference type="PANTHER" id="PTHR30483">
    <property type="entry name" value="LEUCINE-SPECIFIC-BINDING PROTEIN"/>
    <property type="match status" value="1"/>
</dbReference>
<evidence type="ECO:0000256" key="2">
    <source>
        <dbReference type="ARBA" id="ARBA00022729"/>
    </source>
</evidence>
<accession>A0A2Z4ISB8</accession>
<dbReference type="AlphaFoldDB" id="A0A2Z4ISB8"/>
<dbReference type="InterPro" id="IPR028081">
    <property type="entry name" value="Leu-bd"/>
</dbReference>
<dbReference type="SUPFAM" id="SSF53822">
    <property type="entry name" value="Periplasmic binding protein-like I"/>
    <property type="match status" value="1"/>
</dbReference>